<evidence type="ECO:0000256" key="1">
    <source>
        <dbReference type="SAM" id="Phobius"/>
    </source>
</evidence>
<dbReference type="OrthoDB" id="2830640at2759"/>
<reference evidence="2" key="1">
    <citation type="journal article" date="2021" name="Nat. Commun.">
        <title>Genetic determinants of endophytism in the Arabidopsis root mycobiome.</title>
        <authorList>
            <person name="Mesny F."/>
            <person name="Miyauchi S."/>
            <person name="Thiergart T."/>
            <person name="Pickel B."/>
            <person name="Atanasova L."/>
            <person name="Karlsson M."/>
            <person name="Huettel B."/>
            <person name="Barry K.W."/>
            <person name="Haridas S."/>
            <person name="Chen C."/>
            <person name="Bauer D."/>
            <person name="Andreopoulos W."/>
            <person name="Pangilinan J."/>
            <person name="LaButti K."/>
            <person name="Riley R."/>
            <person name="Lipzen A."/>
            <person name="Clum A."/>
            <person name="Drula E."/>
            <person name="Henrissat B."/>
            <person name="Kohler A."/>
            <person name="Grigoriev I.V."/>
            <person name="Martin F.M."/>
            <person name="Hacquard S."/>
        </authorList>
    </citation>
    <scope>NUCLEOTIDE SEQUENCE</scope>
    <source>
        <strain evidence="2">MPI-SDFR-AT-0073</strain>
    </source>
</reference>
<protein>
    <submittedName>
        <fullName evidence="2">Uncharacterized protein</fullName>
    </submittedName>
</protein>
<proteinExistence type="predicted"/>
<dbReference type="GeneID" id="70124638"/>
<dbReference type="Gene3D" id="1.20.58.340">
    <property type="entry name" value="Magnesium transport protein CorA, transmembrane region"/>
    <property type="match status" value="1"/>
</dbReference>
<dbReference type="EMBL" id="JAGPXC010000003">
    <property type="protein sequence ID" value="KAH6655869.1"/>
    <property type="molecule type" value="Genomic_DNA"/>
</dbReference>
<evidence type="ECO:0000313" key="3">
    <source>
        <dbReference type="Proteomes" id="UP000758603"/>
    </source>
</evidence>
<accession>A0A9P9A0C1</accession>
<keyword evidence="3" id="KW-1185">Reference proteome</keyword>
<evidence type="ECO:0000313" key="2">
    <source>
        <dbReference type="EMBL" id="KAH6655869.1"/>
    </source>
</evidence>
<keyword evidence="1" id="KW-0472">Membrane</keyword>
<comment type="caution">
    <text evidence="2">The sequence shown here is derived from an EMBL/GenBank/DDBJ whole genome shotgun (WGS) entry which is preliminary data.</text>
</comment>
<feature type="transmembrane region" description="Helical" evidence="1">
    <location>
        <begin position="156"/>
        <end position="175"/>
    </location>
</feature>
<dbReference type="RefSeq" id="XP_045960134.1">
    <property type="nucleotide sequence ID" value="XM_046095745.1"/>
</dbReference>
<name>A0A9P9A0C1_9PEZI</name>
<dbReference type="AlphaFoldDB" id="A0A9P9A0C1"/>
<feature type="transmembrane region" description="Helical" evidence="1">
    <location>
        <begin position="181"/>
        <end position="205"/>
    </location>
</feature>
<organism evidence="2 3">
    <name type="scientific">Truncatella angustata</name>
    <dbReference type="NCBI Taxonomy" id="152316"/>
    <lineage>
        <taxon>Eukaryota</taxon>
        <taxon>Fungi</taxon>
        <taxon>Dikarya</taxon>
        <taxon>Ascomycota</taxon>
        <taxon>Pezizomycotina</taxon>
        <taxon>Sordariomycetes</taxon>
        <taxon>Xylariomycetidae</taxon>
        <taxon>Amphisphaeriales</taxon>
        <taxon>Sporocadaceae</taxon>
        <taxon>Truncatella</taxon>
    </lineage>
</organism>
<gene>
    <name evidence="2" type="ORF">BKA67DRAFT_251140</name>
</gene>
<sequence>MISKCYWEAKEIERRTGHTPYEQTQKVRVPEGDLPNLRLDASKVICLCDIHRAGTKSRLFQLEREVERDQDRGRKAVQQAAGQVASREIREFIAYLASKNEELLNLVHLVQGMAGTQLAVIDQERNVAISNATRRDSSVMRVISVASKRDSSAMKILAIITMAFLPGTFLGTLLGDPLSHWQIYIGVTVGITAAVFAMGAGWLYLYEIPRKRDEYDSAAHTQV</sequence>
<keyword evidence="1" id="KW-0812">Transmembrane</keyword>
<keyword evidence="1" id="KW-1133">Transmembrane helix</keyword>
<dbReference type="Proteomes" id="UP000758603">
    <property type="component" value="Unassembled WGS sequence"/>
</dbReference>